<evidence type="ECO:0000313" key="6">
    <source>
        <dbReference type="Proteomes" id="UP000199572"/>
    </source>
</evidence>
<dbReference type="InterPro" id="IPR008278">
    <property type="entry name" value="4-PPantetheinyl_Trfase_dom"/>
</dbReference>
<dbReference type="GO" id="GO:0006633">
    <property type="term" value="P:fatty acid biosynthetic process"/>
    <property type="evidence" value="ECO:0007669"/>
    <property type="project" value="InterPro"/>
</dbReference>
<dbReference type="Pfam" id="PF00109">
    <property type="entry name" value="ketoacyl-synt"/>
    <property type="match status" value="1"/>
</dbReference>
<dbReference type="InterPro" id="IPR020841">
    <property type="entry name" value="PKS_Beta-ketoAc_synthase_dom"/>
</dbReference>
<name>A0A1H9U4V0_9SPHI</name>
<sequence>MKKDDVAIIGMSCVFAGAKDVASFWENIINRVDATQIVPADRIDPVHFDKNVTGVDRFYCNRGGFIPDYEFDPQRFGILPLAVSGTEPDHLITLDLVHTALEDAGIFDKQVSLDKTGIIIGKGNYAGAGATRAIEIVRTGEQISSLLKDLMPQLSAQEIEKVKHEYQLRKGRFSADTAMGLIPNLVASLVANRFNLGGSAFTVDAACASSLIAVDHAVQELHTGRCNMVIAGGVHLGQNAAFWSIFSQLGALSRQEKIKPFDQNADGLIIGEGCGFVVLKRLEDAHKDGDKIYAVIKGTGVSSDGSGTSVMSPAVKGQIKAIQQAWENAGVESKDIGYLEAHGTGTPLGDKTEIETLKQFFGQDAGLAKAGIGSVKSNIGHAMPAAGIAGLIKTSLALYHGIIPPTLNCEHPIDQLSETRFAAVQQPIDWDQSGLPKLAAVNAFGFGGINAHVVLAAFDRPKKDPVLVIARQTHQELIEALEHEDYSKGEGNYRLAVFNPTPDRLKKALKIAVKNTPWRNKQDIWYTNKPLLTTGGKVAFVFSGLDGLSGGEVETVAQYFNIEVDEKENQEGLLSEALKVLNKSSVLDQALKQLGVKSDMNAGHSLGEWLAARSSELAEESSVMNLLKVLNPETFDLKDSRFIAVGCGLQILQPIVESIPDLYLSNDNCPQQVILCGSQSALTELVPILKAKQIFHQILPFQSGFHSPFVADKLELILDGMQNMQFRKTTTPLWSATTLEVYPEGFEAIRQLSAEHLIKPVRFRELTEKLYVEGARVFIQVGSGGLTGFIDDTLKGKDISTITANVPIRSGITQLQRVLAALFIEGKEIGLEFLGNIKSNPNKNSKGIKLELGSPIIHDLQSLKGITIKQPQPAAPVNFPAHSSNPVLQAFNENMVEMMNMQSEIIQLFENPALQPAIQRDLAVEKTFPPKRINFEKLLDVSLDNCPYLIDHALLRQPKGWPTVEDMDPVIPMTMIFELFAEIAHEQSPAEKVQKIMNIRVFQWMNVVKPFRETVTGEWKDQQKVYLNLERFANAEVQLVAELSTAPTRNFDIGEPLNIDRTTEQIYDAHMFHGPGYQGIKKLTAVGTKGITGIIAAGNGKGSLLDNAGQLFGLWLQLTLTKDRIAFPVKIQEIEFFSDLYDQKGDFQCTCVLTEINDEFATADIVMKRDGQIWAILSGWQNRRLEIDEPLWNVSMSPLHNRLSAEIAPGVFMFNNAYTRVVSWDFILKRYFNQTEKQHHQNLLPNKRRTWMISRVAVKDAVRNLLNTQKQQACYPITFEIYSDEFRKPYVKGGLTDGIQVSIAHKGTDAVAIARLDEAVGIDIELIEARSPAFFDLVFTEIEMLLLEGRYKTEWATRFWVAKEAYGKYLGKGLQGNPKAYTVSHIDGEELTINNKVIKTIKHHNYIIGWTL</sequence>
<dbReference type="Gene3D" id="3.10.129.110">
    <property type="entry name" value="Polyketide synthase dehydratase"/>
    <property type="match status" value="1"/>
</dbReference>
<organism evidence="5 6">
    <name type="scientific">Pedobacter rhizosphaerae</name>
    <dbReference type="NCBI Taxonomy" id="390241"/>
    <lineage>
        <taxon>Bacteria</taxon>
        <taxon>Pseudomonadati</taxon>
        <taxon>Bacteroidota</taxon>
        <taxon>Sphingobacteriia</taxon>
        <taxon>Sphingobacteriales</taxon>
        <taxon>Sphingobacteriaceae</taxon>
        <taxon>Pedobacter</taxon>
    </lineage>
</organism>
<dbReference type="SUPFAM" id="SSF52151">
    <property type="entry name" value="FabD/lysophospholipase-like"/>
    <property type="match status" value="1"/>
</dbReference>
<dbReference type="GO" id="GO:0004315">
    <property type="term" value="F:3-oxoacyl-[acyl-carrier-protein] synthase activity"/>
    <property type="evidence" value="ECO:0007669"/>
    <property type="project" value="InterPro"/>
</dbReference>
<evidence type="ECO:0000259" key="4">
    <source>
        <dbReference type="PROSITE" id="PS52004"/>
    </source>
</evidence>
<protein>
    <submittedName>
        <fullName evidence="5">Acyl transferase domain-containing protein</fullName>
    </submittedName>
</protein>
<dbReference type="Proteomes" id="UP000199572">
    <property type="component" value="Unassembled WGS sequence"/>
</dbReference>
<dbReference type="InterPro" id="IPR016035">
    <property type="entry name" value="Acyl_Trfase/lysoPLipase"/>
</dbReference>
<dbReference type="SUPFAM" id="SSF53901">
    <property type="entry name" value="Thiolase-like"/>
    <property type="match status" value="1"/>
</dbReference>
<dbReference type="RefSeq" id="WP_090886882.1">
    <property type="nucleotide sequence ID" value="NZ_FOGG01000027.1"/>
</dbReference>
<dbReference type="InterPro" id="IPR032821">
    <property type="entry name" value="PKS_assoc"/>
</dbReference>
<keyword evidence="6" id="KW-1185">Reference proteome</keyword>
<evidence type="ECO:0000313" key="5">
    <source>
        <dbReference type="EMBL" id="SES04352.1"/>
    </source>
</evidence>
<dbReference type="SUPFAM" id="SSF55048">
    <property type="entry name" value="Probable ACP-binding domain of malonyl-CoA ACP transacylase"/>
    <property type="match status" value="1"/>
</dbReference>
<keyword evidence="3 5" id="KW-0808">Transferase</keyword>
<dbReference type="InterPro" id="IPR052568">
    <property type="entry name" value="PKS-FAS_Synthase"/>
</dbReference>
<dbReference type="Gene3D" id="3.40.47.10">
    <property type="match status" value="1"/>
</dbReference>
<dbReference type="GO" id="GO:0008897">
    <property type="term" value="F:holo-[acyl-carrier-protein] synthase activity"/>
    <property type="evidence" value="ECO:0007669"/>
    <property type="project" value="InterPro"/>
</dbReference>
<dbReference type="Pfam" id="PF02801">
    <property type="entry name" value="Ketoacyl-synt_C"/>
    <property type="match status" value="1"/>
</dbReference>
<proteinExistence type="predicted"/>
<dbReference type="OrthoDB" id="9778690at2"/>
<evidence type="ECO:0000256" key="1">
    <source>
        <dbReference type="ARBA" id="ARBA00022450"/>
    </source>
</evidence>
<dbReference type="InterPro" id="IPR016039">
    <property type="entry name" value="Thiolase-like"/>
</dbReference>
<dbReference type="InterPro" id="IPR014031">
    <property type="entry name" value="Ketoacyl_synth_C"/>
</dbReference>
<keyword evidence="1" id="KW-0596">Phosphopantetheine</keyword>
<dbReference type="InterPro" id="IPR018201">
    <property type="entry name" value="Ketoacyl_synth_AS"/>
</dbReference>
<gene>
    <name evidence="5" type="ORF">SAMN04488023_12740</name>
</gene>
<evidence type="ECO:0000256" key="2">
    <source>
        <dbReference type="ARBA" id="ARBA00022553"/>
    </source>
</evidence>
<dbReference type="InterPro" id="IPR001227">
    <property type="entry name" value="Ac_transferase_dom_sf"/>
</dbReference>
<dbReference type="InterPro" id="IPR014043">
    <property type="entry name" value="Acyl_transferase_dom"/>
</dbReference>
<dbReference type="SUPFAM" id="SSF56214">
    <property type="entry name" value="4'-phosphopantetheinyl transferase"/>
    <property type="match status" value="2"/>
</dbReference>
<dbReference type="STRING" id="390241.SAMN04488023_12740"/>
<reference evidence="5 6" key="1">
    <citation type="submission" date="2016-10" db="EMBL/GenBank/DDBJ databases">
        <authorList>
            <person name="de Groot N.N."/>
        </authorList>
    </citation>
    <scope>NUCLEOTIDE SEQUENCE [LARGE SCALE GENOMIC DNA]</scope>
    <source>
        <strain evidence="5 6">DSM 18610</strain>
    </source>
</reference>
<feature type="domain" description="Ketosynthase family 3 (KS3)" evidence="4">
    <location>
        <begin position="3"/>
        <end position="457"/>
    </location>
</feature>
<dbReference type="SMART" id="SM00825">
    <property type="entry name" value="PKS_KS"/>
    <property type="match status" value="1"/>
</dbReference>
<dbReference type="PANTHER" id="PTHR43074">
    <property type="entry name" value="OMEGA-3 POLYUNSATURATED FATTY ACID SYNTHASE PFAB-RELATED"/>
    <property type="match status" value="1"/>
</dbReference>
<dbReference type="Pfam" id="PF01648">
    <property type="entry name" value="ACPS"/>
    <property type="match status" value="1"/>
</dbReference>
<dbReference type="Pfam" id="PF00698">
    <property type="entry name" value="Acyl_transf_1"/>
    <property type="match status" value="1"/>
</dbReference>
<dbReference type="SMART" id="SM00827">
    <property type="entry name" value="PKS_AT"/>
    <property type="match status" value="1"/>
</dbReference>
<dbReference type="Gene3D" id="3.30.70.250">
    <property type="entry name" value="Malonyl-CoA ACP transacylase, ACP-binding"/>
    <property type="match status" value="1"/>
</dbReference>
<dbReference type="InterPro" id="IPR014030">
    <property type="entry name" value="Ketoacyl_synth_N"/>
</dbReference>
<dbReference type="Gene3D" id="3.40.366.10">
    <property type="entry name" value="Malonyl-Coenzyme A Acyl Carrier Protein, domain 2"/>
    <property type="match status" value="1"/>
</dbReference>
<dbReference type="InterPro" id="IPR037143">
    <property type="entry name" value="4-PPantetheinyl_Trfase_dom_sf"/>
</dbReference>
<dbReference type="Gene3D" id="3.90.470.20">
    <property type="entry name" value="4'-phosphopantetheinyl transferase domain"/>
    <property type="match status" value="2"/>
</dbReference>
<dbReference type="CDD" id="cd00833">
    <property type="entry name" value="PKS"/>
    <property type="match status" value="1"/>
</dbReference>
<dbReference type="EMBL" id="FOGG01000027">
    <property type="protein sequence ID" value="SES04352.1"/>
    <property type="molecule type" value="Genomic_DNA"/>
</dbReference>
<dbReference type="PROSITE" id="PS52004">
    <property type="entry name" value="KS3_2"/>
    <property type="match status" value="1"/>
</dbReference>
<dbReference type="PROSITE" id="PS00606">
    <property type="entry name" value="KS3_1"/>
    <property type="match status" value="1"/>
</dbReference>
<dbReference type="PANTHER" id="PTHR43074:SF1">
    <property type="entry name" value="BETA-KETOACYL SYNTHASE FAMILY PROTEIN-RELATED"/>
    <property type="match status" value="1"/>
</dbReference>
<dbReference type="Pfam" id="PF16197">
    <property type="entry name" value="KAsynt_C_assoc"/>
    <property type="match status" value="1"/>
</dbReference>
<dbReference type="InterPro" id="IPR016036">
    <property type="entry name" value="Malonyl_transacylase_ACP-bd"/>
</dbReference>
<evidence type="ECO:0000256" key="3">
    <source>
        <dbReference type="ARBA" id="ARBA00022679"/>
    </source>
</evidence>
<dbReference type="InterPro" id="IPR042104">
    <property type="entry name" value="PKS_dehydratase_sf"/>
</dbReference>
<keyword evidence="2" id="KW-0597">Phosphoprotein</keyword>
<dbReference type="GO" id="GO:0000287">
    <property type="term" value="F:magnesium ion binding"/>
    <property type="evidence" value="ECO:0007669"/>
    <property type="project" value="InterPro"/>
</dbReference>
<accession>A0A1H9U4V0</accession>